<protein>
    <submittedName>
        <fullName evidence="1">Uncharacterized protein</fullName>
    </submittedName>
</protein>
<evidence type="ECO:0000313" key="2">
    <source>
        <dbReference type="Proteomes" id="UP001194696"/>
    </source>
</evidence>
<name>A0ABQ7K0S1_9FUNG</name>
<accession>A0ABQ7K0S1</accession>
<keyword evidence="2" id="KW-1185">Reference proteome</keyword>
<proteinExistence type="predicted"/>
<reference evidence="1 2" key="1">
    <citation type="journal article" date="2020" name="Fungal Divers.">
        <title>Resolving the Mortierellaceae phylogeny through synthesis of multi-gene phylogenetics and phylogenomics.</title>
        <authorList>
            <person name="Vandepol N."/>
            <person name="Liber J."/>
            <person name="Desiro A."/>
            <person name="Na H."/>
            <person name="Kennedy M."/>
            <person name="Barry K."/>
            <person name="Grigoriev I.V."/>
            <person name="Miller A.N."/>
            <person name="O'Donnell K."/>
            <person name="Stajich J.E."/>
            <person name="Bonito G."/>
        </authorList>
    </citation>
    <scope>NUCLEOTIDE SEQUENCE [LARGE SCALE GENOMIC DNA]</scope>
    <source>
        <strain evidence="1 2">AD045</strain>
    </source>
</reference>
<sequence length="119" mass="13582">MQYCLDSSHLARLPNASILPLRDTHEVYQIKVYEEKLVLDLARRVFGGEVGLAHARQIFAEKDGHMELPPAGDVLKRRNIIRQAFFEKGLFADPDLALIKRFVEYGQGNLIEIVDLYAD</sequence>
<organism evidence="1 2">
    <name type="scientific">Linnemannia gamsii</name>
    <dbReference type="NCBI Taxonomy" id="64522"/>
    <lineage>
        <taxon>Eukaryota</taxon>
        <taxon>Fungi</taxon>
        <taxon>Fungi incertae sedis</taxon>
        <taxon>Mucoromycota</taxon>
        <taxon>Mortierellomycotina</taxon>
        <taxon>Mortierellomycetes</taxon>
        <taxon>Mortierellales</taxon>
        <taxon>Mortierellaceae</taxon>
        <taxon>Linnemannia</taxon>
    </lineage>
</organism>
<evidence type="ECO:0000313" key="1">
    <source>
        <dbReference type="EMBL" id="KAG0287889.1"/>
    </source>
</evidence>
<gene>
    <name evidence="1" type="ORF">BGZ96_008253</name>
</gene>
<comment type="caution">
    <text evidence="1">The sequence shown here is derived from an EMBL/GenBank/DDBJ whole genome shotgun (WGS) entry which is preliminary data.</text>
</comment>
<dbReference type="Proteomes" id="UP001194696">
    <property type="component" value="Unassembled WGS sequence"/>
</dbReference>
<dbReference type="EMBL" id="JAAAIM010000450">
    <property type="protein sequence ID" value="KAG0287889.1"/>
    <property type="molecule type" value="Genomic_DNA"/>
</dbReference>